<keyword evidence="3" id="KW-0804">Transcription</keyword>
<evidence type="ECO:0000313" key="6">
    <source>
        <dbReference type="EMBL" id="KAI8576003.1"/>
    </source>
</evidence>
<dbReference type="Pfam" id="PF02200">
    <property type="entry name" value="STE"/>
    <property type="match status" value="1"/>
</dbReference>
<name>A0AAD5HBB0_UMBRA</name>
<dbReference type="Proteomes" id="UP001206595">
    <property type="component" value="Unassembled WGS sequence"/>
</dbReference>
<comment type="similarity">
    <text evidence="5">Belongs to the STE12 transcription factor family.</text>
</comment>
<dbReference type="EMBL" id="MU620964">
    <property type="protein sequence ID" value="KAI8576003.1"/>
    <property type="molecule type" value="Genomic_DNA"/>
</dbReference>
<feature type="non-terminal residue" evidence="6">
    <location>
        <position position="139"/>
    </location>
</feature>
<evidence type="ECO:0000256" key="3">
    <source>
        <dbReference type="ARBA" id="ARBA00023163"/>
    </source>
</evidence>
<evidence type="ECO:0000256" key="4">
    <source>
        <dbReference type="ARBA" id="ARBA00023242"/>
    </source>
</evidence>
<dbReference type="PANTHER" id="PTHR47427:SF1">
    <property type="entry name" value="PROTEIN STE12"/>
    <property type="match status" value="1"/>
</dbReference>
<reference evidence="6" key="1">
    <citation type="submission" date="2021-06" db="EMBL/GenBank/DDBJ databases">
        <authorList>
            <consortium name="DOE Joint Genome Institute"/>
            <person name="Mondo S.J."/>
            <person name="Amses K.R."/>
            <person name="Simmons D.R."/>
            <person name="Longcore J.E."/>
            <person name="Seto K."/>
            <person name="Alves G.H."/>
            <person name="Bonds A.E."/>
            <person name="Quandt C.A."/>
            <person name="Davis W.J."/>
            <person name="Chang Y."/>
            <person name="Letcher P.M."/>
            <person name="Powell M.J."/>
            <person name="Kuo A."/>
            <person name="Labutti K."/>
            <person name="Pangilinan J."/>
            <person name="Andreopoulos W."/>
            <person name="Tritt A."/>
            <person name="Riley R."/>
            <person name="Hundley H."/>
            <person name="Johnson J."/>
            <person name="Lipzen A."/>
            <person name="Barry K."/>
            <person name="Berbee M.L."/>
            <person name="Buchler N.E."/>
            <person name="Grigoriev I.V."/>
            <person name="Spatafora J.W."/>
            <person name="Stajich J.E."/>
            <person name="James T.Y."/>
        </authorList>
    </citation>
    <scope>NUCLEOTIDE SEQUENCE</scope>
    <source>
        <strain evidence="6">AG</strain>
    </source>
</reference>
<dbReference type="GO" id="GO:0003700">
    <property type="term" value="F:DNA-binding transcription factor activity"/>
    <property type="evidence" value="ECO:0007669"/>
    <property type="project" value="InterPro"/>
</dbReference>
<dbReference type="GO" id="GO:0005634">
    <property type="term" value="C:nucleus"/>
    <property type="evidence" value="ECO:0007669"/>
    <property type="project" value="UniProtKB-SubCell"/>
</dbReference>
<keyword evidence="2" id="KW-0805">Transcription regulation</keyword>
<dbReference type="SMART" id="SM00424">
    <property type="entry name" value="STE"/>
    <property type="match status" value="1"/>
</dbReference>
<evidence type="ECO:0000256" key="5">
    <source>
        <dbReference type="ARBA" id="ARBA00024345"/>
    </source>
</evidence>
<comment type="caution">
    <text evidence="6">The sequence shown here is derived from an EMBL/GenBank/DDBJ whole genome shotgun (WGS) entry which is preliminary data.</text>
</comment>
<evidence type="ECO:0000256" key="1">
    <source>
        <dbReference type="ARBA" id="ARBA00004123"/>
    </source>
</evidence>
<dbReference type="AlphaFoldDB" id="A0AAD5HBB0"/>
<sequence>MIKRCVLPGTCDSISCVLWKGLLYITGTDIVRSLLFRFHAFGRLVTNIKKFEEGIFSDLRNLKPGTDSCLECPKSDFLDLLYKYKCIRTQKKQKVFCWFSVPHDRLFLDALERDLKRENMGMETSTIAFAEPSLSFTFN</sequence>
<dbReference type="RefSeq" id="XP_051441007.1">
    <property type="nucleotide sequence ID" value="XM_051584326.1"/>
</dbReference>
<dbReference type="GO" id="GO:1990526">
    <property type="term" value="C:Ste12p-Dig1p-Dig2p complex"/>
    <property type="evidence" value="ECO:0007669"/>
    <property type="project" value="TreeGrafter"/>
</dbReference>
<dbReference type="PANTHER" id="PTHR47427">
    <property type="entry name" value="PROTEIN STE12"/>
    <property type="match status" value="1"/>
</dbReference>
<keyword evidence="4" id="KW-0539">Nucleus</keyword>
<keyword evidence="7" id="KW-1185">Reference proteome</keyword>
<dbReference type="GO" id="GO:1990527">
    <property type="term" value="C:Tec1p-Ste12p-Dig1p complex"/>
    <property type="evidence" value="ECO:0007669"/>
    <property type="project" value="TreeGrafter"/>
</dbReference>
<proteinExistence type="inferred from homology"/>
<dbReference type="InterPro" id="IPR052127">
    <property type="entry name" value="STE12_transcription_factor"/>
</dbReference>
<dbReference type="InterPro" id="IPR003120">
    <property type="entry name" value="Ste12"/>
</dbReference>
<evidence type="ECO:0000313" key="7">
    <source>
        <dbReference type="Proteomes" id="UP001206595"/>
    </source>
</evidence>
<accession>A0AAD5HBB0</accession>
<evidence type="ECO:0000256" key="2">
    <source>
        <dbReference type="ARBA" id="ARBA00023015"/>
    </source>
</evidence>
<dbReference type="GeneID" id="75909676"/>
<reference evidence="6" key="2">
    <citation type="journal article" date="2022" name="Proc. Natl. Acad. Sci. U.S.A.">
        <title>Diploid-dominant life cycles characterize the early evolution of Fungi.</title>
        <authorList>
            <person name="Amses K.R."/>
            <person name="Simmons D.R."/>
            <person name="Longcore J.E."/>
            <person name="Mondo S.J."/>
            <person name="Seto K."/>
            <person name="Jeronimo G.H."/>
            <person name="Bonds A.E."/>
            <person name="Quandt C.A."/>
            <person name="Davis W.J."/>
            <person name="Chang Y."/>
            <person name="Federici B.A."/>
            <person name="Kuo A."/>
            <person name="LaButti K."/>
            <person name="Pangilinan J."/>
            <person name="Andreopoulos W."/>
            <person name="Tritt A."/>
            <person name="Riley R."/>
            <person name="Hundley H."/>
            <person name="Johnson J."/>
            <person name="Lipzen A."/>
            <person name="Barry K."/>
            <person name="Lang B.F."/>
            <person name="Cuomo C.A."/>
            <person name="Buchler N.E."/>
            <person name="Grigoriev I.V."/>
            <person name="Spatafora J.W."/>
            <person name="Stajich J.E."/>
            <person name="James T.Y."/>
        </authorList>
    </citation>
    <scope>NUCLEOTIDE SEQUENCE</scope>
    <source>
        <strain evidence="6">AG</strain>
    </source>
</reference>
<protein>
    <submittedName>
        <fullName evidence="6">Uncharacterized protein</fullName>
    </submittedName>
</protein>
<gene>
    <name evidence="6" type="ORF">K450DRAFT_179936</name>
</gene>
<organism evidence="6 7">
    <name type="scientific">Umbelopsis ramanniana AG</name>
    <dbReference type="NCBI Taxonomy" id="1314678"/>
    <lineage>
        <taxon>Eukaryota</taxon>
        <taxon>Fungi</taxon>
        <taxon>Fungi incertae sedis</taxon>
        <taxon>Mucoromycota</taxon>
        <taxon>Mucoromycotina</taxon>
        <taxon>Umbelopsidomycetes</taxon>
        <taxon>Umbelopsidales</taxon>
        <taxon>Umbelopsidaceae</taxon>
        <taxon>Umbelopsis</taxon>
    </lineage>
</organism>
<comment type="subcellular location">
    <subcellularLocation>
        <location evidence="1">Nucleus</location>
    </subcellularLocation>
</comment>